<dbReference type="GO" id="GO:0030422">
    <property type="term" value="P:siRNA processing"/>
    <property type="evidence" value="ECO:0007669"/>
    <property type="project" value="TreeGrafter"/>
</dbReference>
<dbReference type="Pfam" id="PF25358">
    <property type="entry name" value="PH_fung_RdRP"/>
    <property type="match status" value="1"/>
</dbReference>
<evidence type="ECO:0000256" key="1">
    <source>
        <dbReference type="RuleBase" id="RU363098"/>
    </source>
</evidence>
<keyword evidence="5" id="KW-1185">Reference proteome</keyword>
<dbReference type="InterPro" id="IPR007855">
    <property type="entry name" value="RDRP"/>
</dbReference>
<dbReference type="EC" id="2.7.7.48" evidence="1"/>
<dbReference type="GO" id="GO:0031380">
    <property type="term" value="C:nuclear RNA-directed RNA polymerase complex"/>
    <property type="evidence" value="ECO:0007669"/>
    <property type="project" value="TreeGrafter"/>
</dbReference>
<accession>A0AAI9EC76</accession>
<dbReference type="PANTHER" id="PTHR23079">
    <property type="entry name" value="RNA-DEPENDENT RNA POLYMERASE"/>
    <property type="match status" value="1"/>
</dbReference>
<comment type="similarity">
    <text evidence="1">Belongs to the RdRP family.</text>
</comment>
<comment type="caution">
    <text evidence="4">The sequence shown here is derived from an EMBL/GenBank/DDBJ whole genome shotgun (WGS) entry which is preliminary data.</text>
</comment>
<feature type="domain" description="RDRP core" evidence="2">
    <location>
        <begin position="428"/>
        <end position="1023"/>
    </location>
</feature>
<gene>
    <name evidence="4" type="ORF">LECACI_7A005903</name>
</gene>
<proteinExistence type="inferred from homology"/>
<keyword evidence="1 4" id="KW-0696">RNA-directed RNA polymerase</keyword>
<evidence type="ECO:0000313" key="5">
    <source>
        <dbReference type="Proteomes" id="UP001296104"/>
    </source>
</evidence>
<dbReference type="InterPro" id="IPR057503">
    <property type="entry name" value="PH_RdRP"/>
</dbReference>
<dbReference type="Proteomes" id="UP001296104">
    <property type="component" value="Unassembled WGS sequence"/>
</dbReference>
<sequence length="1236" mass="140560">MDIFVRNIPPHMTIKELNYFFTGPLKDCGIDIFYAEKHRDKPTATITVLDVNCGQVFLNQYGLPPNAPRHIKPLRRLHYADKLIICQKSNHEPSDFSLKSLHYEATQRAKAVVANTAPQHQNRNKQLNRFDVRELQCGMWDYEGSRLAFTSHFTDNRSGKVIFGRKEAIVLIGPPGANQSRIDINYQDCFDINLGTYEEPSVTFNLGTAPRMYEISAQETLAAAMAALTMGSRKAQAPKKLRLSAINDFHARVAGTCFVYRVTLQDNRVLANIKALLRNAKTSVLSYKTHFRYPLEPLENSFTRLATELTTQSAGRFGRKPFKLRYQVERLAKNGLLSPQKVMLLLPAISKLYDAYKLDATVAALRRFARDVKAEPPGPSTQAHEYSLESLKALLEEYAISYDTSAPENPYELAKRHKHINLVHKVVVTPCGTYLEGPEPEPTNRVLRRYARPDYFIRVVFQDEDGGPVRHDGRTNQELVYHKRFQSILDGSMLFCGLGFSFLGFSNSSLRAQSCWFMATMFSREGKMIFTDHVIKELGDFSHIRVPAKCAARIGQNFTDTNSTVRVQEHEVYDLPMVVRNGRDFSDGVGTISLELLQAVWEVYGTRKLLKPTALQIRFQGAKGMVSLDTRLPGRRLMLRDNMRKYNTAVNWDLEICGAAFRPLPMVLNRPFIKIFEDLGIGMQVFLDLQRDAMDHLRKMTQSSINTALFLEEAEGIKATRLPSLIRHLGQIGHDYHQDEFLYQVVEMAVVSKLRDFKYRGRYPVPDGVTLYGIMDETGYLKEGQIYVVTEKEGGKEVLVQNQVVVTRSPALHPGDIQVVQAIDVPPNSPLKKLSNVVAFSKYGDRDLPSQLGGGDLDGDLYNIIWDQRLIPRSTYMAADYPRVEAVQLDREVTRKDMSDFFVTFMESDLLGKICTEHLQLADQRAAGTLDPDCISLAQKASTAVDFSKTGIPVDMRSAPKMARCKPDFMAPDPRVVISESGYLDFEEDEVEDDDAFEGLDIERRPMRYYFSQKTLGHLYRNIDERMFLAKMQQQHRTLAPSLKPQDLLPRVLKYVKHWASQYGLIYSHHKALAKDIQAQYEDSLINILYDYEPTPRSPLSEIEVFAGQILGRKGGPQNKPLRELAQTMRERFEVVVDYTVMRITKGDKAMREANDLDDLYEETARYTEREFEALPRAVACLDVAVNGRGLTDRKLGELKSFRYVAAGVCLRELERYRITTFGSLSGLPSAWDVSR</sequence>
<comment type="catalytic activity">
    <reaction evidence="1">
        <text>RNA(n) + a ribonucleoside 5'-triphosphate = RNA(n+1) + diphosphate</text>
        <dbReference type="Rhea" id="RHEA:21248"/>
        <dbReference type="Rhea" id="RHEA-COMP:14527"/>
        <dbReference type="Rhea" id="RHEA-COMP:17342"/>
        <dbReference type="ChEBI" id="CHEBI:33019"/>
        <dbReference type="ChEBI" id="CHEBI:61557"/>
        <dbReference type="ChEBI" id="CHEBI:140395"/>
        <dbReference type="EC" id="2.7.7.48"/>
    </reaction>
</comment>
<evidence type="ECO:0000259" key="2">
    <source>
        <dbReference type="Pfam" id="PF05183"/>
    </source>
</evidence>
<keyword evidence="1" id="KW-0694">RNA-binding</keyword>
<keyword evidence="1" id="KW-0808">Transferase</keyword>
<reference evidence="4" key="1">
    <citation type="submission" date="2023-11" db="EMBL/GenBank/DDBJ databases">
        <authorList>
            <person name="Alioto T."/>
            <person name="Alioto T."/>
            <person name="Gomez Garrido J."/>
        </authorList>
    </citation>
    <scope>NUCLEOTIDE SEQUENCE</scope>
</reference>
<feature type="domain" description="RdRP-like PH" evidence="3">
    <location>
        <begin position="129"/>
        <end position="283"/>
    </location>
</feature>
<organism evidence="4 5">
    <name type="scientific">Lecanosticta acicola</name>
    <dbReference type="NCBI Taxonomy" id="111012"/>
    <lineage>
        <taxon>Eukaryota</taxon>
        <taxon>Fungi</taxon>
        <taxon>Dikarya</taxon>
        <taxon>Ascomycota</taxon>
        <taxon>Pezizomycotina</taxon>
        <taxon>Dothideomycetes</taxon>
        <taxon>Dothideomycetidae</taxon>
        <taxon>Mycosphaerellales</taxon>
        <taxon>Mycosphaerellaceae</taxon>
        <taxon>Lecanosticta</taxon>
    </lineage>
</organism>
<dbReference type="GO" id="GO:0003723">
    <property type="term" value="F:RNA binding"/>
    <property type="evidence" value="ECO:0007669"/>
    <property type="project" value="UniProtKB-KW"/>
</dbReference>
<dbReference type="Pfam" id="PF05183">
    <property type="entry name" value="RdRP"/>
    <property type="match status" value="1"/>
</dbReference>
<keyword evidence="1" id="KW-0548">Nucleotidyltransferase</keyword>
<dbReference type="AlphaFoldDB" id="A0AAI9EC76"/>
<dbReference type="EMBL" id="CAVMBE010000039">
    <property type="protein sequence ID" value="CAK4030745.1"/>
    <property type="molecule type" value="Genomic_DNA"/>
</dbReference>
<dbReference type="GO" id="GO:0003968">
    <property type="term" value="F:RNA-directed RNA polymerase activity"/>
    <property type="evidence" value="ECO:0007669"/>
    <property type="project" value="UniProtKB-KW"/>
</dbReference>
<dbReference type="InterPro" id="IPR057596">
    <property type="entry name" value="RDRP_core"/>
</dbReference>
<protein>
    <recommendedName>
        <fullName evidence="1">RNA-dependent RNA polymerase</fullName>
        <ecNumber evidence="1">2.7.7.48</ecNumber>
    </recommendedName>
</protein>
<dbReference type="PANTHER" id="PTHR23079:SF17">
    <property type="entry name" value="RNA-DEPENDENT RNA POLYMERASE"/>
    <property type="match status" value="1"/>
</dbReference>
<evidence type="ECO:0000259" key="3">
    <source>
        <dbReference type="Pfam" id="PF25358"/>
    </source>
</evidence>
<evidence type="ECO:0000313" key="4">
    <source>
        <dbReference type="EMBL" id="CAK4030745.1"/>
    </source>
</evidence>
<name>A0AAI9EC76_9PEZI</name>